<reference evidence="2" key="1">
    <citation type="submission" date="2022-04" db="EMBL/GenBank/DDBJ databases">
        <title>A functionally conserved STORR gene fusion in Papaver species that diverged 16.8 million years ago.</title>
        <authorList>
            <person name="Catania T."/>
        </authorList>
    </citation>
    <scope>NUCLEOTIDE SEQUENCE</scope>
    <source>
        <strain evidence="2">S-188037</strain>
    </source>
</reference>
<name>A0AAD4S2R5_9MAGN</name>
<feature type="region of interest" description="Disordered" evidence="1">
    <location>
        <begin position="116"/>
        <end position="135"/>
    </location>
</feature>
<dbReference type="PANTHER" id="PTHR33144:SF25">
    <property type="entry name" value="DUF4216 DOMAIN-CONTAINING PROTEIN"/>
    <property type="match status" value="1"/>
</dbReference>
<dbReference type="PANTHER" id="PTHR33144">
    <property type="entry name" value="OS10G0409366 PROTEIN-RELATED"/>
    <property type="match status" value="1"/>
</dbReference>
<comment type="caution">
    <text evidence="2">The sequence shown here is derived from an EMBL/GenBank/DDBJ whole genome shotgun (WGS) entry which is preliminary data.</text>
</comment>
<dbReference type="InterPro" id="IPR004252">
    <property type="entry name" value="Probable_transposase_24"/>
</dbReference>
<evidence type="ECO:0000256" key="1">
    <source>
        <dbReference type="SAM" id="MobiDB-lite"/>
    </source>
</evidence>
<dbReference type="Pfam" id="PF03004">
    <property type="entry name" value="Transposase_24"/>
    <property type="match status" value="1"/>
</dbReference>
<dbReference type="Proteomes" id="UP001202328">
    <property type="component" value="Unassembled WGS sequence"/>
</dbReference>
<dbReference type="EMBL" id="JAJJMB010014829">
    <property type="protein sequence ID" value="KAI3857620.1"/>
    <property type="molecule type" value="Genomic_DNA"/>
</dbReference>
<evidence type="ECO:0000313" key="3">
    <source>
        <dbReference type="Proteomes" id="UP001202328"/>
    </source>
</evidence>
<organism evidence="2 3">
    <name type="scientific">Papaver atlanticum</name>
    <dbReference type="NCBI Taxonomy" id="357466"/>
    <lineage>
        <taxon>Eukaryota</taxon>
        <taxon>Viridiplantae</taxon>
        <taxon>Streptophyta</taxon>
        <taxon>Embryophyta</taxon>
        <taxon>Tracheophyta</taxon>
        <taxon>Spermatophyta</taxon>
        <taxon>Magnoliopsida</taxon>
        <taxon>Ranunculales</taxon>
        <taxon>Papaveraceae</taxon>
        <taxon>Papaveroideae</taxon>
        <taxon>Papaver</taxon>
    </lineage>
</organism>
<gene>
    <name evidence="2" type="ORF">MKW98_028884</name>
</gene>
<sequence length="195" mass="22561">MCCMMTDQEGTNGKGVRGKGKLLFLENVEEGEKLPVENFTSQPSGEHRTDLAHYIGRLARDGHMLPLSVSNWKYMAPNHSQRVMDDIKHVFDYPQELDTTIRSKLNNYWRDHKHTMKSTGYDPNRSEAQNLAHRPTDVVESQWAPLVKMWNTKKNKELAAKNKANRSKQTIQHTGGSKPHMEYAKEVDEMMHLWL</sequence>
<keyword evidence="3" id="KW-1185">Reference proteome</keyword>
<feature type="region of interest" description="Disordered" evidence="1">
    <location>
        <begin position="161"/>
        <end position="181"/>
    </location>
</feature>
<protein>
    <submittedName>
        <fullName evidence="2">Uncharacterized protein</fullName>
    </submittedName>
</protein>
<proteinExistence type="predicted"/>
<evidence type="ECO:0000313" key="2">
    <source>
        <dbReference type="EMBL" id="KAI3857620.1"/>
    </source>
</evidence>
<dbReference type="AlphaFoldDB" id="A0AAD4S2R5"/>
<accession>A0AAD4S2R5</accession>